<dbReference type="Proteomes" id="UP000664209">
    <property type="component" value="Unassembled WGS sequence"/>
</dbReference>
<keyword evidence="2" id="KW-0812">Transmembrane</keyword>
<proteinExistence type="predicted"/>
<comment type="caution">
    <text evidence="3">The sequence shown here is derived from an EMBL/GenBank/DDBJ whole genome shotgun (WGS) entry which is preliminary data.</text>
</comment>
<feature type="compositionally biased region" description="Basic and acidic residues" evidence="1">
    <location>
        <begin position="1"/>
        <end position="19"/>
    </location>
</feature>
<dbReference type="Pfam" id="PF11298">
    <property type="entry name" value="DUF3099"/>
    <property type="match status" value="1"/>
</dbReference>
<keyword evidence="2" id="KW-1133">Transmembrane helix</keyword>
<dbReference type="EMBL" id="JAGEMK010000001">
    <property type="protein sequence ID" value="MBO1750211.1"/>
    <property type="molecule type" value="Genomic_DNA"/>
</dbReference>
<sequence length="115" mass="12679">MRNRDERDPRGRRSDDEVQRITAAPTSLTDDLTRRSQRYLAQMSIRVVCFLAAVMIDHWIRWALLAAAVVLPYIAVLLANAGRERGTDPGSYVPPPSLPAAPPLAGLGTEEGRRG</sequence>
<dbReference type="RefSeq" id="WP_208053890.1">
    <property type="nucleotide sequence ID" value="NZ_JAGEMK010000001.1"/>
</dbReference>
<evidence type="ECO:0000256" key="2">
    <source>
        <dbReference type="SAM" id="Phobius"/>
    </source>
</evidence>
<feature type="region of interest" description="Disordered" evidence="1">
    <location>
        <begin position="1"/>
        <end position="27"/>
    </location>
</feature>
<reference evidence="3" key="1">
    <citation type="submission" date="2021-03" db="EMBL/GenBank/DDBJ databases">
        <title>Actinotalea soli sp. nov., isolated from soil.</title>
        <authorList>
            <person name="Ping W."/>
            <person name="Zhang J."/>
        </authorList>
    </citation>
    <scope>NUCLEOTIDE SEQUENCE</scope>
    <source>
        <strain evidence="3">BY-33</strain>
    </source>
</reference>
<keyword evidence="4" id="KW-1185">Reference proteome</keyword>
<name>A0A939LMN7_9CELL</name>
<protein>
    <submittedName>
        <fullName evidence="3">DUF3099 domain-containing protein</fullName>
    </submittedName>
</protein>
<accession>A0A939LMN7</accession>
<dbReference type="AlphaFoldDB" id="A0A939LMN7"/>
<organism evidence="3 4">
    <name type="scientific">Actinotalea soli</name>
    <dbReference type="NCBI Taxonomy" id="2819234"/>
    <lineage>
        <taxon>Bacteria</taxon>
        <taxon>Bacillati</taxon>
        <taxon>Actinomycetota</taxon>
        <taxon>Actinomycetes</taxon>
        <taxon>Micrococcales</taxon>
        <taxon>Cellulomonadaceae</taxon>
        <taxon>Actinotalea</taxon>
    </lineage>
</organism>
<evidence type="ECO:0000256" key="1">
    <source>
        <dbReference type="SAM" id="MobiDB-lite"/>
    </source>
</evidence>
<gene>
    <name evidence="3" type="ORF">J4G33_00165</name>
</gene>
<feature type="transmembrane region" description="Helical" evidence="2">
    <location>
        <begin position="62"/>
        <end position="81"/>
    </location>
</feature>
<feature type="compositionally biased region" description="Pro residues" evidence="1">
    <location>
        <begin position="92"/>
        <end position="102"/>
    </location>
</feature>
<feature type="region of interest" description="Disordered" evidence="1">
    <location>
        <begin position="85"/>
        <end position="115"/>
    </location>
</feature>
<keyword evidence="2" id="KW-0472">Membrane</keyword>
<dbReference type="InterPro" id="IPR021449">
    <property type="entry name" value="DUF3099"/>
</dbReference>
<feature type="transmembrane region" description="Helical" evidence="2">
    <location>
        <begin position="39"/>
        <end position="56"/>
    </location>
</feature>
<evidence type="ECO:0000313" key="3">
    <source>
        <dbReference type="EMBL" id="MBO1750211.1"/>
    </source>
</evidence>
<evidence type="ECO:0000313" key="4">
    <source>
        <dbReference type="Proteomes" id="UP000664209"/>
    </source>
</evidence>